<dbReference type="EMBL" id="BLBS01000041">
    <property type="protein sequence ID" value="GET90561.1"/>
    <property type="molecule type" value="Genomic_DNA"/>
</dbReference>
<dbReference type="VEuPathDB" id="TriTrypDB:LtaPh_2928500"/>
<evidence type="ECO:0000313" key="1">
    <source>
        <dbReference type="EMBL" id="GET90561.1"/>
    </source>
</evidence>
<organism evidence="1 2">
    <name type="scientific">Leishmania tarentolae</name>
    <name type="common">Sauroleishmania tarentolae</name>
    <dbReference type="NCBI Taxonomy" id="5689"/>
    <lineage>
        <taxon>Eukaryota</taxon>
        <taxon>Discoba</taxon>
        <taxon>Euglenozoa</taxon>
        <taxon>Kinetoplastea</taxon>
        <taxon>Metakinetoplastina</taxon>
        <taxon>Trypanosomatida</taxon>
        <taxon>Trypanosomatidae</taxon>
        <taxon>Leishmaniinae</taxon>
        <taxon>Leishmania</taxon>
        <taxon>lizard Leishmania</taxon>
    </lineage>
</organism>
<name>A0A640KMS0_LEITA</name>
<evidence type="ECO:0000313" key="2">
    <source>
        <dbReference type="Proteomes" id="UP000419144"/>
    </source>
</evidence>
<proteinExistence type="predicted"/>
<dbReference type="Gene3D" id="1.25.10.10">
    <property type="entry name" value="Leucine-rich Repeat Variant"/>
    <property type="match status" value="2"/>
</dbReference>
<accession>A0A640KMS0</accession>
<dbReference type="SUPFAM" id="SSF48371">
    <property type="entry name" value="ARM repeat"/>
    <property type="match status" value="1"/>
</dbReference>
<dbReference type="InterPro" id="IPR016024">
    <property type="entry name" value="ARM-type_fold"/>
</dbReference>
<dbReference type="Proteomes" id="UP000419144">
    <property type="component" value="Unassembled WGS sequence"/>
</dbReference>
<dbReference type="OrthoDB" id="276144at2759"/>
<gene>
    <name evidence="1" type="ORF">LtaPh_2928500</name>
</gene>
<comment type="caution">
    <text evidence="1">The sequence shown here is derived from an EMBL/GenBank/DDBJ whole genome shotgun (WGS) entry which is preliminary data.</text>
</comment>
<protein>
    <recommendedName>
        <fullName evidence="3">Vacuolar protein 8</fullName>
    </recommendedName>
</protein>
<dbReference type="AlphaFoldDB" id="A0A640KMS0"/>
<evidence type="ECO:0008006" key="3">
    <source>
        <dbReference type="Google" id="ProtNLM"/>
    </source>
</evidence>
<keyword evidence="2" id="KW-1185">Reference proteome</keyword>
<dbReference type="InterPro" id="IPR011989">
    <property type="entry name" value="ARM-like"/>
</dbReference>
<sequence>MSEAARTTRHYVSDCLEERYPYDASKGFAGIRQREAGRVFNGYGSASVDDMMNSLTDPSVPTEEKTRAVHLLYGRSASQEMKIEILIKGIVPLLVATLQQCPDLLLKHQCLLLLRSLAVLPQGCFVLIRGGAIPVIVAELHTEASAAGSSEAGQNCCIAAAHALFQVSSNMSGLRWMLGLSHDPSFEGIEAAWVGEPLAPETLVSFIASSLASEASPAKATIYLIQTLARLTSLERGVQAVLAVLDAIEVMIQHLRYLPRPPTQDSDLCTATLEVIWNVALGQAGAVVMEERGVPDILFELLVETSGSVAQVPVSIQRQLTGALSAVYQLTSVKQHSTDAVSSGKTRTRISVLVDCVREWNTLIATQYTNASRPIPSDAAAIVTNLVQCIRLASELKSVRNITHAILDAIEQEDTTDAFYFRRQLYFHTRWEAEYHASVEV</sequence>
<reference evidence="1" key="1">
    <citation type="submission" date="2019-11" db="EMBL/GenBank/DDBJ databases">
        <title>Leishmania tarentolae CDS.</title>
        <authorList>
            <person name="Goto Y."/>
            <person name="Yamagishi J."/>
        </authorList>
    </citation>
    <scope>NUCLEOTIDE SEQUENCE [LARGE SCALE GENOMIC DNA]</scope>
    <source>
        <strain evidence="1">Parrot Tar II</strain>
    </source>
</reference>